<evidence type="ECO:0000256" key="4">
    <source>
        <dbReference type="ARBA" id="ARBA00023136"/>
    </source>
</evidence>
<evidence type="ECO:0000256" key="1">
    <source>
        <dbReference type="ARBA" id="ARBA00004141"/>
    </source>
</evidence>
<feature type="transmembrane region" description="Helical" evidence="5">
    <location>
        <begin position="48"/>
        <end position="80"/>
    </location>
</feature>
<comment type="caution">
    <text evidence="6">The sequence shown here is derived from an EMBL/GenBank/DDBJ whole genome shotgun (WGS) entry which is preliminary data.</text>
</comment>
<evidence type="ECO:0000256" key="5">
    <source>
        <dbReference type="SAM" id="Phobius"/>
    </source>
</evidence>
<proteinExistence type="predicted"/>
<keyword evidence="7" id="KW-1185">Reference proteome</keyword>
<accession>A0A5S3PX95</accession>
<evidence type="ECO:0000256" key="2">
    <source>
        <dbReference type="ARBA" id="ARBA00022692"/>
    </source>
</evidence>
<evidence type="ECO:0000313" key="6">
    <source>
        <dbReference type="EMBL" id="TMM59571.1"/>
    </source>
</evidence>
<evidence type="ECO:0000313" key="7">
    <source>
        <dbReference type="Proteomes" id="UP000310314"/>
    </source>
</evidence>
<protein>
    <recommendedName>
        <fullName evidence="8">DUF4870 domain-containing protein</fullName>
    </recommendedName>
</protein>
<dbReference type="EMBL" id="VATY01000001">
    <property type="protein sequence ID" value="TMM59571.1"/>
    <property type="molecule type" value="Genomic_DNA"/>
</dbReference>
<gene>
    <name evidence="6" type="ORF">FEE95_04770</name>
</gene>
<keyword evidence="3 5" id="KW-1133">Transmembrane helix</keyword>
<dbReference type="InterPro" id="IPR019109">
    <property type="entry name" value="MamF_MmsF"/>
</dbReference>
<evidence type="ECO:0008006" key="8">
    <source>
        <dbReference type="Google" id="ProtNLM"/>
    </source>
</evidence>
<evidence type="ECO:0000256" key="3">
    <source>
        <dbReference type="ARBA" id="ARBA00022989"/>
    </source>
</evidence>
<sequence>MPAIKEEDKKMAIISYVTIIGLIIAFVMNNDKKLPFARYHIRQSLGLAATGLALGIVGVIPFLGWIINLLGIFVLLYMWIMGLMNAINEKEKPAPILGKKYEVWFKGI</sequence>
<feature type="transmembrane region" description="Helical" evidence="5">
    <location>
        <begin position="12"/>
        <end position="28"/>
    </location>
</feature>
<keyword evidence="2 5" id="KW-0812">Transmembrane</keyword>
<keyword evidence="4 5" id="KW-0472">Membrane</keyword>
<dbReference type="OrthoDB" id="6400719at2"/>
<organism evidence="6 7">
    <name type="scientific">Maribacter algarum</name>
    <name type="common">ex Zhang et al. 2020</name>
    <dbReference type="NCBI Taxonomy" id="2578118"/>
    <lineage>
        <taxon>Bacteria</taxon>
        <taxon>Pseudomonadati</taxon>
        <taxon>Bacteroidota</taxon>
        <taxon>Flavobacteriia</taxon>
        <taxon>Flavobacteriales</taxon>
        <taxon>Flavobacteriaceae</taxon>
        <taxon>Maribacter</taxon>
    </lineage>
</organism>
<dbReference type="AlphaFoldDB" id="A0A5S3PX95"/>
<dbReference type="Proteomes" id="UP000310314">
    <property type="component" value="Unassembled WGS sequence"/>
</dbReference>
<dbReference type="Pfam" id="PF09685">
    <property type="entry name" value="MamF_MmsF"/>
    <property type="match status" value="1"/>
</dbReference>
<reference evidence="6 7" key="1">
    <citation type="submission" date="2019-05" db="EMBL/GenBank/DDBJ databases">
        <authorList>
            <person name="Zhang J.-Y."/>
            <person name="Feg X."/>
            <person name="Du Z.-J."/>
        </authorList>
    </citation>
    <scope>NUCLEOTIDE SEQUENCE [LARGE SCALE GENOMIC DNA]</scope>
    <source>
        <strain evidence="6 7">RZ26</strain>
    </source>
</reference>
<name>A0A5S3PX95_9FLAO</name>
<comment type="subcellular location">
    <subcellularLocation>
        <location evidence="1">Membrane</location>
        <topology evidence="1">Multi-pass membrane protein</topology>
    </subcellularLocation>
</comment>